<proteinExistence type="predicted"/>
<organism evidence="1 2">
    <name type="scientific">Borrelia anserina BA2</name>
    <dbReference type="NCBI Taxonomy" id="1313293"/>
    <lineage>
        <taxon>Bacteria</taxon>
        <taxon>Pseudomonadati</taxon>
        <taxon>Spirochaetota</taxon>
        <taxon>Spirochaetia</taxon>
        <taxon>Spirochaetales</taxon>
        <taxon>Borreliaceae</taxon>
        <taxon>Borrelia</taxon>
    </lineage>
</organism>
<name>W5SP23_BORAN</name>
<dbReference type="Proteomes" id="UP000019262">
    <property type="component" value="Chromosome"/>
</dbReference>
<gene>
    <name evidence="1" type="ORF">BAN_0900005</name>
</gene>
<dbReference type="EMBL" id="CP005829">
    <property type="protein sequence ID" value="AHH08353.1"/>
    <property type="molecule type" value="Genomic_DNA"/>
</dbReference>
<protein>
    <submittedName>
        <fullName evidence="1">Nucleoside-binding protein</fullName>
    </submittedName>
</protein>
<evidence type="ECO:0000313" key="1">
    <source>
        <dbReference type="EMBL" id="AHH08353.1"/>
    </source>
</evidence>
<reference evidence="1 2" key="1">
    <citation type="submission" date="2013-04" db="EMBL/GenBank/DDBJ databases">
        <title>Comparative Genomics of Relapsing Fever Spirochetes.</title>
        <authorList>
            <person name="Schwan T.G."/>
            <person name="Raffel S.J."/>
            <person name="Porcella S.F."/>
            <person name="Martens C.A."/>
            <person name="Bruno D.P."/>
            <person name="Rickefs S.M."/>
            <person name="Barbian K.B."/>
        </authorList>
    </citation>
    <scope>NUCLEOTIDE SEQUENCE [LARGE SCALE GENOMIC DNA]</scope>
    <source>
        <strain evidence="1 2">BA2</strain>
    </source>
</reference>
<dbReference type="AlphaFoldDB" id="W5SP23"/>
<dbReference type="PATRIC" id="fig|1313293.3.peg.393"/>
<evidence type="ECO:0000313" key="2">
    <source>
        <dbReference type="Proteomes" id="UP000019262"/>
    </source>
</evidence>
<accession>W5SP23</accession>
<sequence>MRIKIEAIEYEIVSGNILISNNLDEYNKFLDIYNPLN</sequence>
<dbReference type="HOGENOM" id="CLU_3340813_0_0_12"/>